<dbReference type="GO" id="GO:0005930">
    <property type="term" value="C:axoneme"/>
    <property type="evidence" value="ECO:0007669"/>
    <property type="project" value="TreeGrafter"/>
</dbReference>
<keyword evidence="5" id="KW-1185">Reference proteome</keyword>
<dbReference type="GO" id="GO:0060271">
    <property type="term" value="P:cilium assembly"/>
    <property type="evidence" value="ECO:0007669"/>
    <property type="project" value="TreeGrafter"/>
</dbReference>
<reference evidence="4" key="1">
    <citation type="submission" date="2020-11" db="EMBL/GenBank/DDBJ databases">
        <authorList>
            <person name="Tran Van P."/>
        </authorList>
    </citation>
    <scope>NUCLEOTIDE SEQUENCE</scope>
</reference>
<organism evidence="4">
    <name type="scientific">Oppiella nova</name>
    <dbReference type="NCBI Taxonomy" id="334625"/>
    <lineage>
        <taxon>Eukaryota</taxon>
        <taxon>Metazoa</taxon>
        <taxon>Ecdysozoa</taxon>
        <taxon>Arthropoda</taxon>
        <taxon>Chelicerata</taxon>
        <taxon>Arachnida</taxon>
        <taxon>Acari</taxon>
        <taxon>Acariformes</taxon>
        <taxon>Sarcoptiformes</taxon>
        <taxon>Oribatida</taxon>
        <taxon>Brachypylina</taxon>
        <taxon>Oppioidea</taxon>
        <taxon>Oppiidae</taxon>
        <taxon>Oppiella</taxon>
    </lineage>
</organism>
<dbReference type="InterPro" id="IPR056332">
    <property type="entry name" value="Beta-prop_BBS7"/>
</dbReference>
<dbReference type="OrthoDB" id="414590at2759"/>
<evidence type="ECO:0000313" key="4">
    <source>
        <dbReference type="EMBL" id="CAD7647139.1"/>
    </source>
</evidence>
<dbReference type="GO" id="GO:0008104">
    <property type="term" value="P:intracellular protein localization"/>
    <property type="evidence" value="ECO:0007669"/>
    <property type="project" value="TreeGrafter"/>
</dbReference>
<dbReference type="EMBL" id="CAJPVJ010002639">
    <property type="protein sequence ID" value="CAG2166581.1"/>
    <property type="molecule type" value="Genomic_DNA"/>
</dbReference>
<evidence type="ECO:0000259" key="2">
    <source>
        <dbReference type="Pfam" id="PF23360"/>
    </source>
</evidence>
<dbReference type="SUPFAM" id="SSF50978">
    <property type="entry name" value="WD40 repeat-like"/>
    <property type="match status" value="1"/>
</dbReference>
<dbReference type="GO" id="GO:0043005">
    <property type="term" value="C:neuron projection"/>
    <property type="evidence" value="ECO:0007669"/>
    <property type="project" value="TreeGrafter"/>
</dbReference>
<keyword evidence="1" id="KW-0175">Coiled coil</keyword>
<dbReference type="GO" id="GO:0034464">
    <property type="term" value="C:BBSome"/>
    <property type="evidence" value="ECO:0007669"/>
    <property type="project" value="TreeGrafter"/>
</dbReference>
<dbReference type="Pfam" id="PF23360">
    <property type="entry name" value="BBS7_GAE"/>
    <property type="match status" value="1"/>
</dbReference>
<accession>A0A7R9QJH7</accession>
<dbReference type="AlphaFoldDB" id="A0A7R9QJH7"/>
<dbReference type="InterPro" id="IPR056334">
    <property type="entry name" value="BBS7_GAE_dom"/>
</dbReference>
<feature type="coiled-coil region" evidence="1">
    <location>
        <begin position="365"/>
        <end position="399"/>
    </location>
</feature>
<evidence type="ECO:0000313" key="5">
    <source>
        <dbReference type="Proteomes" id="UP000728032"/>
    </source>
</evidence>
<dbReference type="EMBL" id="OC917464">
    <property type="protein sequence ID" value="CAD7647139.1"/>
    <property type="molecule type" value="Genomic_DNA"/>
</dbReference>
<dbReference type="InterPro" id="IPR036322">
    <property type="entry name" value="WD40_repeat_dom_sf"/>
</dbReference>
<dbReference type="InterPro" id="IPR015943">
    <property type="entry name" value="WD40/YVTN_repeat-like_dom_sf"/>
</dbReference>
<name>A0A7R9QJH7_9ACAR</name>
<evidence type="ECO:0000256" key="1">
    <source>
        <dbReference type="SAM" id="Coils"/>
    </source>
</evidence>
<dbReference type="GO" id="GO:0036064">
    <property type="term" value="C:ciliary basal body"/>
    <property type="evidence" value="ECO:0007669"/>
    <property type="project" value="TreeGrafter"/>
</dbReference>
<feature type="domain" description="BBS7 beta-propeller" evidence="3">
    <location>
        <begin position="38"/>
        <end position="348"/>
    </location>
</feature>
<gene>
    <name evidence="4" type="ORF">ONB1V03_LOCUS6096</name>
</gene>
<dbReference type="Proteomes" id="UP000728032">
    <property type="component" value="Unassembled WGS sequence"/>
</dbReference>
<dbReference type="GO" id="GO:0016020">
    <property type="term" value="C:membrane"/>
    <property type="evidence" value="ECO:0007669"/>
    <property type="project" value="TreeGrafter"/>
</dbReference>
<dbReference type="Pfam" id="PF23743">
    <property type="entry name" value="Beta-prop_BBS7"/>
    <property type="match status" value="1"/>
</dbReference>
<protein>
    <submittedName>
        <fullName evidence="4">Uncharacterized protein</fullName>
    </submittedName>
</protein>
<dbReference type="Gene3D" id="2.130.10.10">
    <property type="entry name" value="YVTN repeat-like/Quinoprotein amine dehydrogenase"/>
    <property type="match status" value="1"/>
</dbReference>
<sequence>MSNKLNRIDYTQVGLTSKNSFKLIKQGIASPDNGTIAAVVGDHSGSVHCFTLRPDSTNIDTIFKTLPGPNAKISCIEVINSSNSGGSPKILVAFGSSVIRGYNKKGKQFFGLELNNLTEPIKSLKMRWPNEIFISGHYIYNNYIITESDSKSGSGVQSKNYYVCPEKINELILIEDKHNRRTVPVLACQDRLLRIIKDSSCQYEVEISGIPNALLWMHYSANGINETLVCYGTLDGKVALVSIDFSKKPLEPLHKWEIPEKGSKPSVTCISIADSAAELYIGRSDGNVEIWSFTETLSENGEEMIDLSLAPILRDQHNCGESLTSILVCNYGNLILGSTFTGVIFGLTRNEMINQKLNPNYLLISKDTAMKIETLRDECERLEQKLTQERDRYQELTSKGASDDGDAPDVGVSALPYFAINDSFILQEELTTTLDASYLLTLEVEIAIDAVIVQSDIPLDLIDCERNSAVISFNDNTSPQVLVTFRCQANTTRLEIKIRSIEVRFIAGIRYDKSVTKIRSNENL</sequence>
<dbReference type="PANTHER" id="PTHR16074">
    <property type="entry name" value="BARDET-BIEDL SYNDROME 7 PROTEIN"/>
    <property type="match status" value="1"/>
</dbReference>
<dbReference type="PANTHER" id="PTHR16074:SF4">
    <property type="entry name" value="BARDET-BIEDL SYNDROME 7 PROTEIN"/>
    <property type="match status" value="1"/>
</dbReference>
<feature type="domain" description="BBS7 GAE" evidence="2">
    <location>
        <begin position="416"/>
        <end position="503"/>
    </location>
</feature>
<proteinExistence type="predicted"/>
<evidence type="ECO:0000259" key="3">
    <source>
        <dbReference type="Pfam" id="PF23743"/>
    </source>
</evidence>